<comment type="caution">
    <text evidence="4">The sequence shown here is derived from an EMBL/GenBank/DDBJ whole genome shotgun (WGS) entry which is preliminary data.</text>
</comment>
<evidence type="ECO:0000313" key="4">
    <source>
        <dbReference type="EMBL" id="CAG2221111.1"/>
    </source>
</evidence>
<evidence type="ECO:0008006" key="6">
    <source>
        <dbReference type="Google" id="ProtNLM"/>
    </source>
</evidence>
<gene>
    <name evidence="4" type="ORF">MEDL_34553</name>
</gene>
<feature type="repeat" description="ANK" evidence="3">
    <location>
        <begin position="111"/>
        <end position="143"/>
    </location>
</feature>
<keyword evidence="1" id="KW-0677">Repeat</keyword>
<name>A0A8S3SM71_MYTED</name>
<accession>A0A8S3SM71</accession>
<keyword evidence="2 3" id="KW-0040">ANK repeat</keyword>
<protein>
    <recommendedName>
        <fullName evidence="6">Ankyrin</fullName>
    </recommendedName>
</protein>
<dbReference type="Proteomes" id="UP000683360">
    <property type="component" value="Unassembled WGS sequence"/>
</dbReference>
<feature type="repeat" description="ANK" evidence="3">
    <location>
        <begin position="144"/>
        <end position="176"/>
    </location>
</feature>
<dbReference type="PANTHER" id="PTHR24173:SF74">
    <property type="entry name" value="ANKYRIN REPEAT DOMAIN-CONTAINING PROTEIN 16"/>
    <property type="match status" value="1"/>
</dbReference>
<dbReference type="SMART" id="SM00248">
    <property type="entry name" value="ANK"/>
    <property type="match status" value="3"/>
</dbReference>
<dbReference type="OrthoDB" id="6119197at2759"/>
<dbReference type="SUPFAM" id="SSF48403">
    <property type="entry name" value="Ankyrin repeat"/>
    <property type="match status" value="1"/>
</dbReference>
<sequence>MIRKGIVELLLQNNINIGIADWEGYTALHRAAESGYPTVVDVLLKELIENNLMSSLNAANSIYLNKSPIPPIFVSGSKSVVNVFLQHNCNLNIKDADGRNALHYASENNVFGKSVLHAACRGGNVDIIEYFLNRGCDIDHVDNEGETPYLTAFREKDKEVINILMKYNCDVNISNKKGHNALE</sequence>
<dbReference type="PANTHER" id="PTHR24173">
    <property type="entry name" value="ANKYRIN REPEAT CONTAINING"/>
    <property type="match status" value="1"/>
</dbReference>
<dbReference type="Pfam" id="PF12796">
    <property type="entry name" value="Ank_2"/>
    <property type="match status" value="2"/>
</dbReference>
<dbReference type="AlphaFoldDB" id="A0A8S3SM71"/>
<evidence type="ECO:0000313" key="5">
    <source>
        <dbReference type="Proteomes" id="UP000683360"/>
    </source>
</evidence>
<dbReference type="PROSITE" id="PS50088">
    <property type="entry name" value="ANK_REPEAT"/>
    <property type="match status" value="3"/>
</dbReference>
<dbReference type="Gene3D" id="1.25.40.20">
    <property type="entry name" value="Ankyrin repeat-containing domain"/>
    <property type="match status" value="2"/>
</dbReference>
<organism evidence="4 5">
    <name type="scientific">Mytilus edulis</name>
    <name type="common">Blue mussel</name>
    <dbReference type="NCBI Taxonomy" id="6550"/>
    <lineage>
        <taxon>Eukaryota</taxon>
        <taxon>Metazoa</taxon>
        <taxon>Spiralia</taxon>
        <taxon>Lophotrochozoa</taxon>
        <taxon>Mollusca</taxon>
        <taxon>Bivalvia</taxon>
        <taxon>Autobranchia</taxon>
        <taxon>Pteriomorphia</taxon>
        <taxon>Mytilida</taxon>
        <taxon>Mytiloidea</taxon>
        <taxon>Mytilidae</taxon>
        <taxon>Mytilinae</taxon>
        <taxon>Mytilus</taxon>
    </lineage>
</organism>
<evidence type="ECO:0000256" key="2">
    <source>
        <dbReference type="ARBA" id="ARBA00023043"/>
    </source>
</evidence>
<feature type="repeat" description="ANK" evidence="3">
    <location>
        <begin position="23"/>
        <end position="55"/>
    </location>
</feature>
<dbReference type="PROSITE" id="PS50297">
    <property type="entry name" value="ANK_REP_REGION"/>
    <property type="match status" value="2"/>
</dbReference>
<dbReference type="InterPro" id="IPR036770">
    <property type="entry name" value="Ankyrin_rpt-contain_sf"/>
</dbReference>
<evidence type="ECO:0000256" key="3">
    <source>
        <dbReference type="PROSITE-ProRule" id="PRU00023"/>
    </source>
</evidence>
<keyword evidence="5" id="KW-1185">Reference proteome</keyword>
<proteinExistence type="predicted"/>
<reference evidence="4" key="1">
    <citation type="submission" date="2021-03" db="EMBL/GenBank/DDBJ databases">
        <authorList>
            <person name="Bekaert M."/>
        </authorList>
    </citation>
    <scope>NUCLEOTIDE SEQUENCE</scope>
</reference>
<dbReference type="EMBL" id="CAJPWZ010001676">
    <property type="protein sequence ID" value="CAG2221111.1"/>
    <property type="molecule type" value="Genomic_DNA"/>
</dbReference>
<evidence type="ECO:0000256" key="1">
    <source>
        <dbReference type="ARBA" id="ARBA00022737"/>
    </source>
</evidence>
<dbReference type="InterPro" id="IPR002110">
    <property type="entry name" value="Ankyrin_rpt"/>
</dbReference>